<dbReference type="CDD" id="cd02508">
    <property type="entry name" value="ADP_Glucose_PP"/>
    <property type="match status" value="1"/>
</dbReference>
<feature type="domain" description="Glucose-1-phosphate adenylyltransferase/Bifunctional protein GlmU-like C-terminal hexapeptide" evidence="10">
    <location>
        <begin position="284"/>
        <end position="354"/>
    </location>
</feature>
<organism evidence="11 12">
    <name type="scientific">Eiseniibacteriota bacterium</name>
    <dbReference type="NCBI Taxonomy" id="2212470"/>
    <lineage>
        <taxon>Bacteria</taxon>
        <taxon>Candidatus Eiseniibacteriota</taxon>
    </lineage>
</organism>
<evidence type="ECO:0000256" key="3">
    <source>
        <dbReference type="ARBA" id="ARBA00022679"/>
    </source>
</evidence>
<evidence type="ECO:0000256" key="6">
    <source>
        <dbReference type="ARBA" id="ARBA00022840"/>
    </source>
</evidence>
<dbReference type="PROSITE" id="PS00809">
    <property type="entry name" value="ADP_GLC_PYROPHOSPH_2"/>
    <property type="match status" value="1"/>
</dbReference>
<keyword evidence="8" id="KW-0119">Carbohydrate metabolism</keyword>
<keyword evidence="4 11" id="KW-0548">Nucleotidyltransferase</keyword>
<evidence type="ECO:0000313" key="11">
    <source>
        <dbReference type="EMBL" id="TMQ64394.1"/>
    </source>
</evidence>
<sequence>MRHAMALVLSGGSGDRLSVLSAERAVSAIPFGGKYRIVDFVLSNCCHSEIERVSVLTQHAPTSLHDHLGSGRLWDLDRRGGGVEILQPFLTREHAGWYRGTADALAQNTDAIMASHAAQVLVLSGDHVYKMDYRDLFRAHEARAAAVTLAVTAVPPGERQRFGMVTVDRAGRVRQLEEKPKTTSARLASMGIYLFESEVLAECLRGHPVDLVLDVLRPLVEEGERVFAHEFEGYWDDVGTLESYYRANLDLVAPEPRLHLHDARWPILTRDEERPPVLMLTGAEVEDSLVANGCRVAGRVCRSILFPGVEVEAEATVVDSVVMQDTRILRGARVERAILDKFVRVGREAVVGSGADPRGDGVVASLTLAGKYAFVPERARVGRGAVLGVGTGPEDFVENQIRAGARVADHPAHADLR</sequence>
<dbReference type="InterPro" id="IPR029044">
    <property type="entry name" value="Nucleotide-diphossugar_trans"/>
</dbReference>
<dbReference type="PANTHER" id="PTHR43523:SF2">
    <property type="entry name" value="GLUCOSE-1-PHOSPHATE ADENYLYLTRANSFERASE"/>
    <property type="match status" value="1"/>
</dbReference>
<comment type="similarity">
    <text evidence="1">Belongs to the bacterial/plant glucose-1-phosphate adenylyltransferase family.</text>
</comment>
<evidence type="ECO:0000256" key="1">
    <source>
        <dbReference type="ARBA" id="ARBA00010443"/>
    </source>
</evidence>
<evidence type="ECO:0000256" key="8">
    <source>
        <dbReference type="ARBA" id="ARBA00023277"/>
    </source>
</evidence>
<evidence type="ECO:0000313" key="12">
    <source>
        <dbReference type="Proteomes" id="UP000316609"/>
    </source>
</evidence>
<dbReference type="EMBL" id="VBOY01000087">
    <property type="protein sequence ID" value="TMQ64394.1"/>
    <property type="molecule type" value="Genomic_DNA"/>
</dbReference>
<dbReference type="Pfam" id="PF24894">
    <property type="entry name" value="Hexapep_GlmU"/>
    <property type="match status" value="1"/>
</dbReference>
<dbReference type="InterPro" id="IPR005835">
    <property type="entry name" value="NTP_transferase_dom"/>
</dbReference>
<dbReference type="InterPro" id="IPR056818">
    <property type="entry name" value="GlmU/GlgC-like_hexapep"/>
</dbReference>
<keyword evidence="3 11" id="KW-0808">Transferase</keyword>
<dbReference type="InterPro" id="IPR011831">
    <property type="entry name" value="ADP-Glc_PPase"/>
</dbReference>
<keyword evidence="2" id="KW-0321">Glycogen metabolism</keyword>
<accession>A0A538TL91</accession>
<evidence type="ECO:0000256" key="7">
    <source>
        <dbReference type="ARBA" id="ARBA00023056"/>
    </source>
</evidence>
<protein>
    <submittedName>
        <fullName evidence="11">Glucose-1-phosphate adenylyltransferase</fullName>
    </submittedName>
</protein>
<dbReference type="GO" id="GO:0008878">
    <property type="term" value="F:glucose-1-phosphate adenylyltransferase activity"/>
    <property type="evidence" value="ECO:0007669"/>
    <property type="project" value="InterPro"/>
</dbReference>
<evidence type="ECO:0000256" key="4">
    <source>
        <dbReference type="ARBA" id="ARBA00022695"/>
    </source>
</evidence>
<dbReference type="GO" id="GO:0005524">
    <property type="term" value="F:ATP binding"/>
    <property type="evidence" value="ECO:0007669"/>
    <property type="project" value="UniProtKB-KW"/>
</dbReference>
<reference evidence="11 12" key="1">
    <citation type="journal article" date="2019" name="Nat. Microbiol.">
        <title>Mediterranean grassland soil C-N compound turnover is dependent on rainfall and depth, and is mediated by genomically divergent microorganisms.</title>
        <authorList>
            <person name="Diamond S."/>
            <person name="Andeer P.F."/>
            <person name="Li Z."/>
            <person name="Crits-Christoph A."/>
            <person name="Burstein D."/>
            <person name="Anantharaman K."/>
            <person name="Lane K.R."/>
            <person name="Thomas B.C."/>
            <person name="Pan C."/>
            <person name="Northen T.R."/>
            <person name="Banfield J.F."/>
        </authorList>
    </citation>
    <scope>NUCLEOTIDE SEQUENCE [LARGE SCALE GENOMIC DNA]</scope>
    <source>
        <strain evidence="11">WS_8</strain>
    </source>
</reference>
<feature type="domain" description="Nucleotidyl transferase" evidence="9">
    <location>
        <begin position="6"/>
        <end position="251"/>
    </location>
</feature>
<evidence type="ECO:0000256" key="5">
    <source>
        <dbReference type="ARBA" id="ARBA00022741"/>
    </source>
</evidence>
<dbReference type="InterPro" id="IPR005836">
    <property type="entry name" value="ADP_Glu_pyroP_CS"/>
</dbReference>
<dbReference type="Gene3D" id="2.160.10.10">
    <property type="entry name" value="Hexapeptide repeat proteins"/>
    <property type="match status" value="1"/>
</dbReference>
<keyword evidence="5" id="KW-0547">Nucleotide-binding</keyword>
<evidence type="ECO:0000259" key="9">
    <source>
        <dbReference type="Pfam" id="PF00483"/>
    </source>
</evidence>
<proteinExistence type="inferred from homology"/>
<dbReference type="Pfam" id="PF00483">
    <property type="entry name" value="NTP_transferase"/>
    <property type="match status" value="1"/>
</dbReference>
<keyword evidence="7" id="KW-0320">Glycogen biosynthesis</keyword>
<dbReference type="AlphaFoldDB" id="A0A538TL91"/>
<gene>
    <name evidence="11" type="ORF">E6K78_09305</name>
</gene>
<dbReference type="PANTHER" id="PTHR43523">
    <property type="entry name" value="GLUCOSE-1-PHOSPHATE ADENYLYLTRANSFERASE-RELATED"/>
    <property type="match status" value="1"/>
</dbReference>
<dbReference type="CDD" id="cd04651">
    <property type="entry name" value="LbH_G1P_AT_C"/>
    <property type="match status" value="1"/>
</dbReference>
<dbReference type="SUPFAM" id="SSF53448">
    <property type="entry name" value="Nucleotide-diphospho-sugar transferases"/>
    <property type="match status" value="1"/>
</dbReference>
<dbReference type="SUPFAM" id="SSF51161">
    <property type="entry name" value="Trimeric LpxA-like enzymes"/>
    <property type="match status" value="1"/>
</dbReference>
<evidence type="ECO:0000259" key="10">
    <source>
        <dbReference type="Pfam" id="PF24894"/>
    </source>
</evidence>
<name>A0A538TL91_UNCEI</name>
<dbReference type="Gene3D" id="3.90.550.10">
    <property type="entry name" value="Spore Coat Polysaccharide Biosynthesis Protein SpsA, Chain A"/>
    <property type="match status" value="1"/>
</dbReference>
<evidence type="ECO:0000256" key="2">
    <source>
        <dbReference type="ARBA" id="ARBA00022600"/>
    </source>
</evidence>
<keyword evidence="6" id="KW-0067">ATP-binding</keyword>
<dbReference type="Proteomes" id="UP000316609">
    <property type="component" value="Unassembled WGS sequence"/>
</dbReference>
<comment type="caution">
    <text evidence="11">The sequence shown here is derived from an EMBL/GenBank/DDBJ whole genome shotgun (WGS) entry which is preliminary data.</text>
</comment>
<dbReference type="GO" id="GO:0005978">
    <property type="term" value="P:glycogen biosynthetic process"/>
    <property type="evidence" value="ECO:0007669"/>
    <property type="project" value="UniProtKB-KW"/>
</dbReference>
<dbReference type="InterPro" id="IPR011004">
    <property type="entry name" value="Trimer_LpxA-like_sf"/>
</dbReference>